<dbReference type="Proteomes" id="UP001163096">
    <property type="component" value="Chromosome"/>
</dbReference>
<protein>
    <submittedName>
        <fullName evidence="1">Uncharacterized protein</fullName>
    </submittedName>
</protein>
<gene>
    <name evidence="1" type="ORF">OU421_09340</name>
</gene>
<evidence type="ECO:0000313" key="2">
    <source>
        <dbReference type="Proteomes" id="UP001163096"/>
    </source>
</evidence>
<organism evidence="1 2">
    <name type="scientific">Methanogenium organophilum</name>
    <dbReference type="NCBI Taxonomy" id="2199"/>
    <lineage>
        <taxon>Archaea</taxon>
        <taxon>Methanobacteriati</taxon>
        <taxon>Methanobacteriota</taxon>
        <taxon>Stenosarchaea group</taxon>
        <taxon>Methanomicrobia</taxon>
        <taxon>Methanomicrobiales</taxon>
        <taxon>Methanomicrobiaceae</taxon>
        <taxon>Methanogenium</taxon>
    </lineage>
</organism>
<dbReference type="AlphaFoldDB" id="A0A9X9T7F0"/>
<accession>A0A9X9T7F0</accession>
<dbReference type="RefSeq" id="WP_268185829.1">
    <property type="nucleotide sequence ID" value="NZ_CP113361.1"/>
</dbReference>
<dbReference type="KEGG" id="mou:OU421_09340"/>
<name>A0A9X9T7F0_METOG</name>
<dbReference type="GeneID" id="76835304"/>
<dbReference type="EMBL" id="CP113361">
    <property type="protein sequence ID" value="WAI00625.1"/>
    <property type="molecule type" value="Genomic_DNA"/>
</dbReference>
<keyword evidence="2" id="KW-1185">Reference proteome</keyword>
<evidence type="ECO:0000313" key="1">
    <source>
        <dbReference type="EMBL" id="WAI00625.1"/>
    </source>
</evidence>
<sequence length="169" mass="18367">MQQNDIQPAGYCERGIFTMVTAPRPILEGTLATLLLRESGGAVVVTSGRVCDGTFVKAAGVSPGTLVLRAGSPSQLTSIVRTRNSPLIVVVHDPELYVNDEDVAARVAAVLREYAWSCANRIVLLARPGDAYLDVMLPYAGRYLYIERDCEWKNGQIICDRQITLDAVG</sequence>
<proteinExistence type="predicted"/>
<reference evidence="1" key="1">
    <citation type="submission" date="2022-11" db="EMBL/GenBank/DDBJ databases">
        <title>Complete genome sequence of Methanogenium organophilum DSM 3596.</title>
        <authorList>
            <person name="Chen S.-C."/>
            <person name="Lai S.-J."/>
            <person name="You Y.-T."/>
        </authorList>
    </citation>
    <scope>NUCLEOTIDE SEQUENCE</scope>
    <source>
        <strain evidence="1">DSM 3596</strain>
    </source>
</reference>